<reference evidence="1" key="1">
    <citation type="submission" date="2023-03" db="EMBL/GenBank/DDBJ databases">
        <title>Massive genome expansion in bonnet fungi (Mycena s.s.) driven by repeated elements and novel gene families across ecological guilds.</title>
        <authorList>
            <consortium name="Lawrence Berkeley National Laboratory"/>
            <person name="Harder C.B."/>
            <person name="Miyauchi S."/>
            <person name="Viragh M."/>
            <person name="Kuo A."/>
            <person name="Thoen E."/>
            <person name="Andreopoulos B."/>
            <person name="Lu D."/>
            <person name="Skrede I."/>
            <person name="Drula E."/>
            <person name="Henrissat B."/>
            <person name="Morin E."/>
            <person name="Kohler A."/>
            <person name="Barry K."/>
            <person name="LaButti K."/>
            <person name="Morin E."/>
            <person name="Salamov A."/>
            <person name="Lipzen A."/>
            <person name="Mereny Z."/>
            <person name="Hegedus B."/>
            <person name="Baldrian P."/>
            <person name="Stursova M."/>
            <person name="Weitz H."/>
            <person name="Taylor A."/>
            <person name="Grigoriev I.V."/>
            <person name="Nagy L.G."/>
            <person name="Martin F."/>
            <person name="Kauserud H."/>
        </authorList>
    </citation>
    <scope>NUCLEOTIDE SEQUENCE</scope>
    <source>
        <strain evidence="1">CBHHK067</strain>
    </source>
</reference>
<evidence type="ECO:0000313" key="2">
    <source>
        <dbReference type="Proteomes" id="UP001221757"/>
    </source>
</evidence>
<accession>A0AAD7MCG6</accession>
<dbReference type="Proteomes" id="UP001221757">
    <property type="component" value="Unassembled WGS sequence"/>
</dbReference>
<proteinExistence type="predicted"/>
<dbReference type="AlphaFoldDB" id="A0AAD7MCG6"/>
<protein>
    <submittedName>
        <fullName evidence="1">Uncharacterized protein</fullName>
    </submittedName>
</protein>
<name>A0AAD7MCG6_MYCRO</name>
<dbReference type="EMBL" id="JARKIE010000001">
    <property type="protein sequence ID" value="KAJ7710658.1"/>
    <property type="molecule type" value="Genomic_DNA"/>
</dbReference>
<gene>
    <name evidence="1" type="ORF">B0H17DRAFT_1123777</name>
</gene>
<sequence length="291" mass="31333">MLGGGPRRLIAVLRQGVPIGECRGTGSQGGLTKRAVIASEDEELVCSAPDCEMEGNLPMVLCRGPVCKSRLNGSAMRNAVNRQGVGPEKKLAEVDRQTNIDKDGITRLGDYVTGREGPRRALIQFSDPVGKMPNSLQWLESTCGLERTSEWLKATQPHLRGTHKPFQAKQDLQGVPSCGKACYTNSQGITSRGRALPGVTKGLSRCYFTRKLHVAAAVRVILRLPRGVELSGAAWSATRWPERANFKGLCAARLTGTAVTRTAVSGSRTGPPIRQEVNVEVLTDGSRPSHP</sequence>
<organism evidence="1 2">
    <name type="scientific">Mycena rosella</name>
    <name type="common">Pink bonnet</name>
    <name type="synonym">Agaricus rosellus</name>
    <dbReference type="NCBI Taxonomy" id="1033263"/>
    <lineage>
        <taxon>Eukaryota</taxon>
        <taxon>Fungi</taxon>
        <taxon>Dikarya</taxon>
        <taxon>Basidiomycota</taxon>
        <taxon>Agaricomycotina</taxon>
        <taxon>Agaricomycetes</taxon>
        <taxon>Agaricomycetidae</taxon>
        <taxon>Agaricales</taxon>
        <taxon>Marasmiineae</taxon>
        <taxon>Mycenaceae</taxon>
        <taxon>Mycena</taxon>
    </lineage>
</organism>
<keyword evidence="2" id="KW-1185">Reference proteome</keyword>
<evidence type="ECO:0000313" key="1">
    <source>
        <dbReference type="EMBL" id="KAJ7710658.1"/>
    </source>
</evidence>
<comment type="caution">
    <text evidence="1">The sequence shown here is derived from an EMBL/GenBank/DDBJ whole genome shotgun (WGS) entry which is preliminary data.</text>
</comment>